<dbReference type="Pfam" id="PF09045">
    <property type="entry name" value="L27_2"/>
    <property type="match status" value="1"/>
</dbReference>
<evidence type="ECO:0000259" key="9">
    <source>
        <dbReference type="PROSITE" id="PS50106"/>
    </source>
</evidence>
<keyword evidence="3" id="KW-0796">Tight junction</keyword>
<dbReference type="InterPro" id="IPR004172">
    <property type="entry name" value="L27_dom"/>
</dbReference>
<keyword evidence="6" id="KW-0677">Repeat</keyword>
<dbReference type="SUPFAM" id="SSF50156">
    <property type="entry name" value="PDZ domain-like"/>
    <property type="match status" value="1"/>
</dbReference>
<reference evidence="11 12" key="1">
    <citation type="submission" date="2021-06" db="EMBL/GenBank/DDBJ databases">
        <title>Caerostris darwini draft genome.</title>
        <authorList>
            <person name="Kono N."/>
            <person name="Arakawa K."/>
        </authorList>
    </citation>
    <scope>NUCLEOTIDE SEQUENCE [LARGE SCALE GENOMIC DNA]</scope>
</reference>
<evidence type="ECO:0000256" key="7">
    <source>
        <dbReference type="ARBA" id="ARBA00022949"/>
    </source>
</evidence>
<dbReference type="InterPro" id="IPR015132">
    <property type="entry name" value="L27_2"/>
</dbReference>
<protein>
    <submittedName>
        <fullName evidence="11">Multiple PDZ domain protein</fullName>
    </submittedName>
</protein>
<dbReference type="PROSITE" id="PS50106">
    <property type="entry name" value="PDZ"/>
    <property type="match status" value="1"/>
</dbReference>
<organism evidence="11 12">
    <name type="scientific">Caerostris darwini</name>
    <dbReference type="NCBI Taxonomy" id="1538125"/>
    <lineage>
        <taxon>Eukaryota</taxon>
        <taxon>Metazoa</taxon>
        <taxon>Ecdysozoa</taxon>
        <taxon>Arthropoda</taxon>
        <taxon>Chelicerata</taxon>
        <taxon>Arachnida</taxon>
        <taxon>Araneae</taxon>
        <taxon>Araneomorphae</taxon>
        <taxon>Entelegynae</taxon>
        <taxon>Araneoidea</taxon>
        <taxon>Araneidae</taxon>
        <taxon>Caerostris</taxon>
    </lineage>
</organism>
<accession>A0AAV4NET9</accession>
<evidence type="ECO:0000256" key="1">
    <source>
        <dbReference type="ARBA" id="ARBA00004221"/>
    </source>
</evidence>
<keyword evidence="4" id="KW-1003">Cell membrane</keyword>
<dbReference type="EMBL" id="BPLQ01001506">
    <property type="protein sequence ID" value="GIX82325.1"/>
    <property type="molecule type" value="Genomic_DNA"/>
</dbReference>
<keyword evidence="7" id="KW-0965">Cell junction</keyword>
<comment type="subcellular location">
    <subcellularLocation>
        <location evidence="1">Apical cell membrane</location>
    </subcellularLocation>
    <subcellularLocation>
        <location evidence="2">Cell junction</location>
        <location evidence="2">Tight junction</location>
    </subcellularLocation>
</comment>
<keyword evidence="12" id="KW-1185">Reference proteome</keyword>
<gene>
    <name evidence="11" type="primary">MPDZ</name>
    <name evidence="11" type="ORF">CDAR_561711</name>
</gene>
<dbReference type="SUPFAM" id="SSF101288">
    <property type="entry name" value="L27 domain"/>
    <property type="match status" value="1"/>
</dbReference>
<dbReference type="PROSITE" id="PS51022">
    <property type="entry name" value="L27"/>
    <property type="match status" value="1"/>
</dbReference>
<keyword evidence="5" id="KW-0597">Phosphoprotein</keyword>
<evidence type="ECO:0000256" key="2">
    <source>
        <dbReference type="ARBA" id="ARBA00004435"/>
    </source>
</evidence>
<dbReference type="InterPro" id="IPR051342">
    <property type="entry name" value="PDZ_scaffold"/>
</dbReference>
<comment type="caution">
    <text evidence="11">The sequence shown here is derived from an EMBL/GenBank/DDBJ whole genome shotgun (WGS) entry which is preliminary data.</text>
</comment>
<dbReference type="GO" id="GO:0005923">
    <property type="term" value="C:bicellular tight junction"/>
    <property type="evidence" value="ECO:0007669"/>
    <property type="project" value="UniProtKB-SubCell"/>
</dbReference>
<dbReference type="InterPro" id="IPR036034">
    <property type="entry name" value="PDZ_sf"/>
</dbReference>
<proteinExistence type="predicted"/>
<dbReference type="SMART" id="SM00569">
    <property type="entry name" value="L27"/>
    <property type="match status" value="1"/>
</dbReference>
<feature type="domain" description="PDZ" evidence="9">
    <location>
        <begin position="177"/>
        <end position="218"/>
    </location>
</feature>
<evidence type="ECO:0000256" key="8">
    <source>
        <dbReference type="ARBA" id="ARBA00023136"/>
    </source>
</evidence>
<keyword evidence="8" id="KW-0472">Membrane</keyword>
<evidence type="ECO:0000256" key="5">
    <source>
        <dbReference type="ARBA" id="ARBA00022553"/>
    </source>
</evidence>
<feature type="domain" description="L27" evidence="10">
    <location>
        <begin position="3"/>
        <end position="67"/>
    </location>
</feature>
<dbReference type="GO" id="GO:0016324">
    <property type="term" value="C:apical plasma membrane"/>
    <property type="evidence" value="ECO:0007669"/>
    <property type="project" value="UniProtKB-SubCell"/>
</dbReference>
<dbReference type="PANTHER" id="PTHR19964:SF92">
    <property type="entry name" value="PATJ HOMOLOG"/>
    <property type="match status" value="1"/>
</dbReference>
<dbReference type="AlphaFoldDB" id="A0AAV4NET9"/>
<evidence type="ECO:0000256" key="6">
    <source>
        <dbReference type="ARBA" id="ARBA00022737"/>
    </source>
</evidence>
<sequence>MPVSGDTRQALKLLERIQLHLHESEAAQLNPTVGDDLNTLISVLDSPVFNSILNIQDSIHELKRQLHKHPSILPVDFDISPTTGQLLLNLPAEPIPLQNSEELYEPNSDAEQNYNYDSLAKSLGSMKLEEVEPHSSDISSMIVAPPNYVLSAITTESYAEEFQRTIDQGAQGRDIHTLQLFKPEGSSLGFSVVGLRSEQKGELGIFIQEIQPNGIAGR</sequence>
<dbReference type="Proteomes" id="UP001054837">
    <property type="component" value="Unassembled WGS sequence"/>
</dbReference>
<evidence type="ECO:0000259" key="10">
    <source>
        <dbReference type="PROSITE" id="PS51022"/>
    </source>
</evidence>
<evidence type="ECO:0000313" key="12">
    <source>
        <dbReference type="Proteomes" id="UP001054837"/>
    </source>
</evidence>
<evidence type="ECO:0000256" key="4">
    <source>
        <dbReference type="ARBA" id="ARBA00022475"/>
    </source>
</evidence>
<dbReference type="InterPro" id="IPR001478">
    <property type="entry name" value="PDZ"/>
</dbReference>
<evidence type="ECO:0000256" key="3">
    <source>
        <dbReference type="ARBA" id="ARBA00022427"/>
    </source>
</evidence>
<dbReference type="PANTHER" id="PTHR19964">
    <property type="entry name" value="MULTIPLE PDZ DOMAIN PROTEIN"/>
    <property type="match status" value="1"/>
</dbReference>
<evidence type="ECO:0000313" key="11">
    <source>
        <dbReference type="EMBL" id="GIX82325.1"/>
    </source>
</evidence>
<dbReference type="Gene3D" id="1.10.287.650">
    <property type="entry name" value="L27 domain"/>
    <property type="match status" value="1"/>
</dbReference>
<dbReference type="InterPro" id="IPR036892">
    <property type="entry name" value="L27_dom_sf"/>
</dbReference>
<name>A0AAV4NET9_9ARAC</name>
<dbReference type="Gene3D" id="2.30.42.10">
    <property type="match status" value="1"/>
</dbReference>